<evidence type="ECO:0000259" key="2">
    <source>
        <dbReference type="Pfam" id="PF01035"/>
    </source>
</evidence>
<keyword evidence="4" id="KW-1185">Reference proteome</keyword>
<dbReference type="Pfam" id="PF01035">
    <property type="entry name" value="DNA_binding_1"/>
    <property type="match status" value="1"/>
</dbReference>
<sequence length="108" mass="12199">MKENKFEDIYDIVKLIPPGRVSSYGAIAEYLGSKRGARLVGWAMNALNNRADVPAHRVVNRNGLLSGKNAFPSPSMMQEKLEAENIKIIDDKIQNFDHVFWNPNTELL</sequence>
<evidence type="ECO:0000256" key="1">
    <source>
        <dbReference type="ARBA" id="ARBA00022763"/>
    </source>
</evidence>
<name>A0A2Z4GBP6_9BACT</name>
<dbReference type="Gene3D" id="1.10.10.10">
    <property type="entry name" value="Winged helix-like DNA-binding domain superfamily/Winged helix DNA-binding domain"/>
    <property type="match status" value="1"/>
</dbReference>
<dbReference type="InterPro" id="IPR052520">
    <property type="entry name" value="ATL_DNA_repair"/>
</dbReference>
<dbReference type="KEGG" id="als:DJ013_09285"/>
<dbReference type="PANTHER" id="PTHR42942:SF1">
    <property type="entry name" value="ALKYLTRANSFERASE-LIKE PROTEIN 1"/>
    <property type="match status" value="1"/>
</dbReference>
<dbReference type="CDD" id="cd06445">
    <property type="entry name" value="ATase"/>
    <property type="match status" value="1"/>
</dbReference>
<reference evidence="3 4" key="1">
    <citation type="submission" date="2018-05" db="EMBL/GenBank/DDBJ databases">
        <title>Complete genome sequence of Arcticibacterium luteifluviistationis SM1504T, a cytophagaceae bacterium isolated from Arctic surface seawater.</title>
        <authorList>
            <person name="Li Y."/>
            <person name="Qin Q.-L."/>
        </authorList>
    </citation>
    <scope>NUCLEOTIDE SEQUENCE [LARGE SCALE GENOMIC DNA]</scope>
    <source>
        <strain evidence="3 4">SM1504</strain>
    </source>
</reference>
<dbReference type="OrthoDB" id="9132167at2"/>
<dbReference type="EMBL" id="CP029480">
    <property type="protein sequence ID" value="AWV98353.1"/>
    <property type="molecule type" value="Genomic_DNA"/>
</dbReference>
<evidence type="ECO:0000313" key="3">
    <source>
        <dbReference type="EMBL" id="AWV98353.1"/>
    </source>
</evidence>
<organism evidence="3 4">
    <name type="scientific">Arcticibacterium luteifluviistationis</name>
    <dbReference type="NCBI Taxonomy" id="1784714"/>
    <lineage>
        <taxon>Bacteria</taxon>
        <taxon>Pseudomonadati</taxon>
        <taxon>Bacteroidota</taxon>
        <taxon>Cytophagia</taxon>
        <taxon>Cytophagales</taxon>
        <taxon>Leadbetterellaceae</taxon>
        <taxon>Arcticibacterium</taxon>
    </lineage>
</organism>
<keyword evidence="3" id="KW-0489">Methyltransferase</keyword>
<dbReference type="GO" id="GO:0006281">
    <property type="term" value="P:DNA repair"/>
    <property type="evidence" value="ECO:0007669"/>
    <property type="project" value="InterPro"/>
</dbReference>
<dbReference type="PANTHER" id="PTHR42942">
    <property type="entry name" value="6-O-METHYLGUANINE DNA METHYLTRANSFERASE"/>
    <property type="match status" value="1"/>
</dbReference>
<feature type="domain" description="Methylated-DNA-[protein]-cysteine S-methyltransferase DNA binding" evidence="2">
    <location>
        <begin position="7"/>
        <end position="85"/>
    </location>
</feature>
<keyword evidence="1" id="KW-0227">DNA damage</keyword>
<dbReference type="SUPFAM" id="SSF46767">
    <property type="entry name" value="Methylated DNA-protein cysteine methyltransferase, C-terminal domain"/>
    <property type="match status" value="1"/>
</dbReference>
<gene>
    <name evidence="3" type="ORF">DJ013_09285</name>
</gene>
<accession>A0A2Z4GBP6</accession>
<keyword evidence="3" id="KW-0808">Transferase</keyword>
<dbReference type="InterPro" id="IPR014048">
    <property type="entry name" value="MethylDNA_cys_MeTrfase_DNA-bd"/>
</dbReference>
<dbReference type="InterPro" id="IPR036217">
    <property type="entry name" value="MethylDNA_cys_MeTrfase_DNAb"/>
</dbReference>
<protein>
    <submittedName>
        <fullName evidence="3">Cysteine methyltransferase</fullName>
    </submittedName>
</protein>
<dbReference type="GO" id="GO:0032259">
    <property type="term" value="P:methylation"/>
    <property type="evidence" value="ECO:0007669"/>
    <property type="project" value="UniProtKB-KW"/>
</dbReference>
<dbReference type="RefSeq" id="WP_111371539.1">
    <property type="nucleotide sequence ID" value="NZ_CP029480.1"/>
</dbReference>
<dbReference type="AlphaFoldDB" id="A0A2Z4GBP6"/>
<dbReference type="GO" id="GO:0008168">
    <property type="term" value="F:methyltransferase activity"/>
    <property type="evidence" value="ECO:0007669"/>
    <property type="project" value="UniProtKB-KW"/>
</dbReference>
<evidence type="ECO:0000313" key="4">
    <source>
        <dbReference type="Proteomes" id="UP000249873"/>
    </source>
</evidence>
<dbReference type="InterPro" id="IPR036388">
    <property type="entry name" value="WH-like_DNA-bd_sf"/>
</dbReference>
<proteinExistence type="predicted"/>
<dbReference type="Proteomes" id="UP000249873">
    <property type="component" value="Chromosome"/>
</dbReference>